<dbReference type="AlphaFoldDB" id="S5N060"/>
<proteinExistence type="predicted"/>
<keyword evidence="1" id="KW-0812">Transmembrane</keyword>
<accession>S5N060</accession>
<dbReference type="HOGENOM" id="CLU_3332653_0_0_6"/>
<name>S5N060_SALBN</name>
<evidence type="ECO:0000313" key="3">
    <source>
        <dbReference type="Proteomes" id="UP000015042"/>
    </source>
</evidence>
<protein>
    <submittedName>
        <fullName evidence="2">Uncharacterized protein</fullName>
    </submittedName>
</protein>
<reference evidence="2 3" key="1">
    <citation type="submission" date="2013-07" db="EMBL/GenBank/DDBJ databases">
        <title>Genome sequence of Salmonella bongori N268-08 - a rare clinical isolate.</title>
        <authorList>
            <person name="Marti R."/>
            <person name="Hagens S."/>
            <person name="Loessner M.J."/>
            <person name="Klumpp J."/>
        </authorList>
    </citation>
    <scope>NUCLEOTIDE SEQUENCE [LARGE SCALE GENOMIC DNA]</scope>
    <source>
        <strain evidence="2 3">N268-08</strain>
    </source>
</reference>
<evidence type="ECO:0000256" key="1">
    <source>
        <dbReference type="SAM" id="Phobius"/>
    </source>
</evidence>
<evidence type="ECO:0000313" key="2">
    <source>
        <dbReference type="EMBL" id="AGR60353.1"/>
    </source>
</evidence>
<dbReference type="KEGG" id="sbz:A464_3169"/>
<feature type="transmembrane region" description="Helical" evidence="1">
    <location>
        <begin position="13"/>
        <end position="34"/>
    </location>
</feature>
<gene>
    <name evidence="2" type="ORF">A464_3169</name>
</gene>
<dbReference type="EMBL" id="CP006608">
    <property type="protein sequence ID" value="AGR60353.1"/>
    <property type="molecule type" value="Genomic_DNA"/>
</dbReference>
<dbReference type="PATRIC" id="fig|1197719.3.peg.3161"/>
<organism evidence="2 3">
    <name type="scientific">Salmonella bongori N268-08</name>
    <dbReference type="NCBI Taxonomy" id="1197719"/>
    <lineage>
        <taxon>Bacteria</taxon>
        <taxon>Pseudomonadati</taxon>
        <taxon>Pseudomonadota</taxon>
        <taxon>Gammaproteobacteria</taxon>
        <taxon>Enterobacterales</taxon>
        <taxon>Enterobacteriaceae</taxon>
        <taxon>Salmonella</taxon>
    </lineage>
</organism>
<keyword evidence="1" id="KW-0472">Membrane</keyword>
<keyword evidence="1" id="KW-1133">Transmembrane helix</keyword>
<sequence length="38" mass="4402">MVLPLSDVLLNQYVWRSVIGLSFLDVCVMSFLLMNEQK</sequence>
<dbReference type="Proteomes" id="UP000015042">
    <property type="component" value="Chromosome"/>
</dbReference>